<evidence type="ECO:0000259" key="1">
    <source>
        <dbReference type="Pfam" id="PF07995"/>
    </source>
</evidence>
<protein>
    <recommendedName>
        <fullName evidence="1">Glucose/Sorbosone dehydrogenase domain-containing protein</fullName>
    </recommendedName>
</protein>
<dbReference type="InterPro" id="IPR012938">
    <property type="entry name" value="Glc/Sorbosone_DH"/>
</dbReference>
<dbReference type="PANTHER" id="PTHR19328:SF75">
    <property type="entry name" value="ALDOSE SUGAR DEHYDROGENASE YLII"/>
    <property type="match status" value="1"/>
</dbReference>
<dbReference type="InterPro" id="IPR011041">
    <property type="entry name" value="Quinoprot_gluc/sorb_DH_b-prop"/>
</dbReference>
<proteinExistence type="predicted"/>
<dbReference type="AlphaFoldDB" id="A0A382F274"/>
<dbReference type="Gene3D" id="2.120.10.30">
    <property type="entry name" value="TolB, C-terminal domain"/>
    <property type="match status" value="1"/>
</dbReference>
<dbReference type="InterPro" id="IPR011042">
    <property type="entry name" value="6-blade_b-propeller_TolB-like"/>
</dbReference>
<name>A0A382F274_9ZZZZ</name>
<accession>A0A382F274</accession>
<gene>
    <name evidence="2" type="ORF">METZ01_LOCUS209633</name>
</gene>
<dbReference type="Pfam" id="PF07995">
    <property type="entry name" value="GSDH"/>
    <property type="match status" value="1"/>
</dbReference>
<dbReference type="SUPFAM" id="SSF50952">
    <property type="entry name" value="Soluble quinoprotein glucose dehydrogenase"/>
    <property type="match status" value="1"/>
</dbReference>
<feature type="domain" description="Glucose/Sorbosone dehydrogenase" evidence="1">
    <location>
        <begin position="57"/>
        <end position="375"/>
    </location>
</feature>
<dbReference type="EMBL" id="UINC01047469">
    <property type="protein sequence ID" value="SVB56779.1"/>
    <property type="molecule type" value="Genomic_DNA"/>
</dbReference>
<dbReference type="PANTHER" id="PTHR19328">
    <property type="entry name" value="HEDGEHOG-INTERACTING PROTEIN"/>
    <property type="match status" value="1"/>
</dbReference>
<evidence type="ECO:0000313" key="2">
    <source>
        <dbReference type="EMBL" id="SVB56779.1"/>
    </source>
</evidence>
<sequence length="382" mass="42550">MFNRTVPCVQKFFWIILFVSSLLACDGTPSQDLKSKIFVSEGMRLYLEELVRTDDVVWAMDFIDSNTMIFTERKGQLKLLDIKTNEVRLINGGPVVFQGGSGGLFDILVDPGFETNGLIYLTYIKPIDDGSTTAVARGKLQDDEIVDLTDLFIANNVSADPAHWGSRVVIDEDRYLFITVGDRHIPDNAQDLKSHGGKVLRLNDDGSVPSDNPFVGRNDAVAEIWSYGHRNPQGLVIQPATGLLFEQEHGPTGGDEINIVVQGRNYGWPVITYGTDIWGGQLADGTVKVGMQQPLRYWQPGIAPCGMTFYTGDRYPAWQGNLINGTLRGYLTRLVLDKQKIINEERLLEDWRERIRDVVQGPDGLLYVSTESGKIARIAPAQ</sequence>
<dbReference type="PROSITE" id="PS51257">
    <property type="entry name" value="PROKAR_LIPOPROTEIN"/>
    <property type="match status" value="1"/>
</dbReference>
<reference evidence="2" key="1">
    <citation type="submission" date="2018-05" db="EMBL/GenBank/DDBJ databases">
        <authorList>
            <person name="Lanie J.A."/>
            <person name="Ng W.-L."/>
            <person name="Kazmierczak K.M."/>
            <person name="Andrzejewski T.M."/>
            <person name="Davidsen T.M."/>
            <person name="Wayne K.J."/>
            <person name="Tettelin H."/>
            <person name="Glass J.I."/>
            <person name="Rusch D."/>
            <person name="Podicherti R."/>
            <person name="Tsui H.-C.T."/>
            <person name="Winkler M.E."/>
        </authorList>
    </citation>
    <scope>NUCLEOTIDE SEQUENCE</scope>
</reference>
<organism evidence="2">
    <name type="scientific">marine metagenome</name>
    <dbReference type="NCBI Taxonomy" id="408172"/>
    <lineage>
        <taxon>unclassified sequences</taxon>
        <taxon>metagenomes</taxon>
        <taxon>ecological metagenomes</taxon>
    </lineage>
</organism>